<dbReference type="Gene3D" id="1.20.1740.10">
    <property type="entry name" value="Amino acid/polyamine transporter I"/>
    <property type="match status" value="1"/>
</dbReference>
<evidence type="ECO:0000256" key="3">
    <source>
        <dbReference type="ARBA" id="ARBA00022989"/>
    </source>
</evidence>
<dbReference type="OrthoDB" id="9771067at2"/>
<feature type="transmembrane region" description="Helical" evidence="5">
    <location>
        <begin position="363"/>
        <end position="383"/>
    </location>
</feature>
<keyword evidence="4 5" id="KW-0472">Membrane</keyword>
<reference evidence="6 7" key="1">
    <citation type="submission" date="2015-08" db="EMBL/GenBank/DDBJ databases">
        <title>Complete genome sequence of Sulfurifustis variabilis.</title>
        <authorList>
            <person name="Miura A."/>
            <person name="Kojima H."/>
            <person name="Fukui M."/>
        </authorList>
    </citation>
    <scope>NUCLEOTIDE SEQUENCE [LARGE SCALE GENOMIC DNA]</scope>
    <source>
        <strain evidence="7">skN76</strain>
    </source>
</reference>
<dbReference type="GO" id="GO:0015179">
    <property type="term" value="F:L-amino acid transmembrane transporter activity"/>
    <property type="evidence" value="ECO:0007669"/>
    <property type="project" value="TreeGrafter"/>
</dbReference>
<dbReference type="InterPro" id="IPR050598">
    <property type="entry name" value="AminoAcid_Transporter"/>
</dbReference>
<dbReference type="Pfam" id="PF13520">
    <property type="entry name" value="AA_permease_2"/>
    <property type="match status" value="1"/>
</dbReference>
<dbReference type="PANTHER" id="PTHR11785">
    <property type="entry name" value="AMINO ACID TRANSPORTER"/>
    <property type="match status" value="1"/>
</dbReference>
<dbReference type="Proteomes" id="UP000218899">
    <property type="component" value="Chromosome"/>
</dbReference>
<dbReference type="GO" id="GO:0016020">
    <property type="term" value="C:membrane"/>
    <property type="evidence" value="ECO:0007669"/>
    <property type="project" value="UniProtKB-SubCell"/>
</dbReference>
<dbReference type="PANTHER" id="PTHR11785:SF512">
    <property type="entry name" value="SOBREMESA, ISOFORM B"/>
    <property type="match status" value="1"/>
</dbReference>
<evidence type="ECO:0000256" key="2">
    <source>
        <dbReference type="ARBA" id="ARBA00022692"/>
    </source>
</evidence>
<feature type="transmembrane region" description="Helical" evidence="5">
    <location>
        <begin position="96"/>
        <end position="120"/>
    </location>
</feature>
<feature type="transmembrane region" description="Helical" evidence="5">
    <location>
        <begin position="420"/>
        <end position="441"/>
    </location>
</feature>
<evidence type="ECO:0000256" key="5">
    <source>
        <dbReference type="SAM" id="Phobius"/>
    </source>
</evidence>
<feature type="transmembrane region" description="Helical" evidence="5">
    <location>
        <begin position="132"/>
        <end position="151"/>
    </location>
</feature>
<feature type="transmembrane region" description="Helical" evidence="5">
    <location>
        <begin position="163"/>
        <end position="183"/>
    </location>
</feature>
<dbReference type="PIRSF" id="PIRSF006060">
    <property type="entry name" value="AA_transporter"/>
    <property type="match status" value="1"/>
</dbReference>
<feature type="transmembrane region" description="Helical" evidence="5">
    <location>
        <begin position="277"/>
        <end position="302"/>
    </location>
</feature>
<evidence type="ECO:0000313" key="6">
    <source>
        <dbReference type="EMBL" id="BAU47753.1"/>
    </source>
</evidence>
<feature type="transmembrane region" description="Helical" evidence="5">
    <location>
        <begin position="195"/>
        <end position="215"/>
    </location>
</feature>
<feature type="transmembrane region" description="Helical" evidence="5">
    <location>
        <begin position="235"/>
        <end position="257"/>
    </location>
</feature>
<dbReference type="KEGG" id="sva:SVA_1178"/>
<dbReference type="InterPro" id="IPR002293">
    <property type="entry name" value="AA/rel_permease1"/>
</dbReference>
<sequence>MDPRDTPGRPVASPHPSLSRLDVVAIIVGLVIGAGIFKAPAIVAANVGSEWSLLAVWAIGGAVSLAGALCYAELASAYPSAGGEYHFLTRAYGRRVAFLFAWSRLAILQTGSIALLAFVLGDYLAQLAPLDGYGAALYAAVSVIALTGLNIIGLRTSTTLQNVMTVVTLAGLLFVVVAGLGHAPVQAPSSEPVPASGDAAFGLAMVFVLLTFGGWNESAYVSAELRDVRRNMVRVLVTSLGVITLVYLLVNVAYLNVLGLEGMRGSEVVTADVMRYAAGDLGAGLVSALIAVAVAASINVSILTGARTNYAMANDFPLLGFLAGWSGTANAPKNALLVQGAIALALVAVGATARSGFETMVSYVSPIFWFFFLLATVSLFVLRRREPRHPRPFRVPFYPFTPLLFTLTCAYMLYSSLAYTGFGALLGVAVLGMGVPLLYFVNRAPSGDSAAASGDKEVPHAIGTRAAVRAGNPARPRG</sequence>
<keyword evidence="7" id="KW-1185">Reference proteome</keyword>
<comment type="subcellular location">
    <subcellularLocation>
        <location evidence="1">Membrane</location>
        <topology evidence="1">Multi-pass membrane protein</topology>
    </subcellularLocation>
</comment>
<keyword evidence="3 5" id="KW-1133">Transmembrane helix</keyword>
<name>A0A1B4V2J6_9GAMM</name>
<keyword evidence="2 5" id="KW-0812">Transmembrane</keyword>
<gene>
    <name evidence="6" type="ORF">SVA_1178</name>
</gene>
<evidence type="ECO:0000313" key="7">
    <source>
        <dbReference type="Proteomes" id="UP000218899"/>
    </source>
</evidence>
<feature type="transmembrane region" description="Helical" evidence="5">
    <location>
        <begin position="395"/>
        <end position="414"/>
    </location>
</feature>
<organism evidence="6 7">
    <name type="scientific">Sulfurifustis variabilis</name>
    <dbReference type="NCBI Taxonomy" id="1675686"/>
    <lineage>
        <taxon>Bacteria</taxon>
        <taxon>Pseudomonadati</taxon>
        <taxon>Pseudomonadota</taxon>
        <taxon>Gammaproteobacteria</taxon>
        <taxon>Acidiferrobacterales</taxon>
        <taxon>Acidiferrobacteraceae</taxon>
        <taxon>Sulfurifustis</taxon>
    </lineage>
</organism>
<dbReference type="EMBL" id="AP014936">
    <property type="protein sequence ID" value="BAU47753.1"/>
    <property type="molecule type" value="Genomic_DNA"/>
</dbReference>
<protein>
    <submittedName>
        <fullName evidence="6">Amino acid permease</fullName>
    </submittedName>
</protein>
<feature type="transmembrane region" description="Helical" evidence="5">
    <location>
        <begin position="21"/>
        <end position="45"/>
    </location>
</feature>
<evidence type="ECO:0000256" key="4">
    <source>
        <dbReference type="ARBA" id="ARBA00023136"/>
    </source>
</evidence>
<accession>A0A1B4V2J6</accession>
<evidence type="ECO:0000256" key="1">
    <source>
        <dbReference type="ARBA" id="ARBA00004141"/>
    </source>
</evidence>
<dbReference type="RefSeq" id="WP_096460087.1">
    <property type="nucleotide sequence ID" value="NZ_AP014936.1"/>
</dbReference>
<dbReference type="AlphaFoldDB" id="A0A1B4V2J6"/>
<feature type="transmembrane region" description="Helical" evidence="5">
    <location>
        <begin position="51"/>
        <end position="75"/>
    </location>
</feature>
<proteinExistence type="predicted"/>
<feature type="transmembrane region" description="Helical" evidence="5">
    <location>
        <begin position="336"/>
        <end position="357"/>
    </location>
</feature>